<sequence>MEVTTDVSPEIINRSDKIDNPYKKSVKTLSKGFIEVLAPPLTETKKHLKELQETQAHLYDKLHSENLILSEVQHSDELHSMIDKIKVYNLKLQHIKKDIRTLHEKSIKLKKRALKLQDLKQAEEEIVNNPPR</sequence>
<dbReference type="AlphaFoldDB" id="A0A834MIL5"/>
<dbReference type="PANTHER" id="PTHR31328:SF2">
    <property type="entry name" value="BIOGENESIS OF LYSOSOME-RELATED ORGANELLES COMPLEX 1 SUBUNIT 6"/>
    <property type="match status" value="1"/>
</dbReference>
<dbReference type="EMBL" id="JAACXV010000065">
    <property type="protein sequence ID" value="KAF7284921.1"/>
    <property type="molecule type" value="Genomic_DNA"/>
</dbReference>
<dbReference type="GO" id="GO:0030133">
    <property type="term" value="C:transport vesicle"/>
    <property type="evidence" value="ECO:0007669"/>
    <property type="project" value="TreeGrafter"/>
</dbReference>
<name>A0A834MIL5_RHYFE</name>
<dbReference type="PANTHER" id="PTHR31328">
    <property type="entry name" value="BIOGENESIS OF LYSOSOME-RELATED ORGANELLES COMPLEX 1 SUBUNIT 6"/>
    <property type="match status" value="1"/>
</dbReference>
<evidence type="ECO:0008006" key="3">
    <source>
        <dbReference type="Google" id="ProtNLM"/>
    </source>
</evidence>
<dbReference type="Proteomes" id="UP000625711">
    <property type="component" value="Unassembled WGS sequence"/>
</dbReference>
<dbReference type="InterPro" id="IPR028119">
    <property type="entry name" value="Snapin/Pallidin/Snn1"/>
</dbReference>
<accession>A0A834MIL5</accession>
<dbReference type="Pfam" id="PF14712">
    <property type="entry name" value="Snapin_Pallidin"/>
    <property type="match status" value="1"/>
</dbReference>
<comment type="caution">
    <text evidence="1">The sequence shown here is derived from an EMBL/GenBank/DDBJ whole genome shotgun (WGS) entry which is preliminary data.</text>
</comment>
<protein>
    <recommendedName>
        <fullName evidence="3">Biogenesis of lysosome-related organelles complex 1 subunit 6</fullName>
    </recommendedName>
</protein>
<evidence type="ECO:0000313" key="2">
    <source>
        <dbReference type="Proteomes" id="UP000625711"/>
    </source>
</evidence>
<gene>
    <name evidence="1" type="ORF">GWI33_017400</name>
</gene>
<keyword evidence="2" id="KW-1185">Reference proteome</keyword>
<evidence type="ECO:0000313" key="1">
    <source>
        <dbReference type="EMBL" id="KAF7284921.1"/>
    </source>
</evidence>
<dbReference type="GO" id="GO:0031083">
    <property type="term" value="C:BLOC-1 complex"/>
    <property type="evidence" value="ECO:0007669"/>
    <property type="project" value="TreeGrafter"/>
</dbReference>
<organism evidence="1 2">
    <name type="scientific">Rhynchophorus ferrugineus</name>
    <name type="common">Red palm weevil</name>
    <name type="synonym">Curculio ferrugineus</name>
    <dbReference type="NCBI Taxonomy" id="354439"/>
    <lineage>
        <taxon>Eukaryota</taxon>
        <taxon>Metazoa</taxon>
        <taxon>Ecdysozoa</taxon>
        <taxon>Arthropoda</taxon>
        <taxon>Hexapoda</taxon>
        <taxon>Insecta</taxon>
        <taxon>Pterygota</taxon>
        <taxon>Neoptera</taxon>
        <taxon>Endopterygota</taxon>
        <taxon>Coleoptera</taxon>
        <taxon>Polyphaga</taxon>
        <taxon>Cucujiformia</taxon>
        <taxon>Curculionidae</taxon>
        <taxon>Dryophthorinae</taxon>
        <taxon>Rhynchophorus</taxon>
    </lineage>
</organism>
<reference evidence="1" key="1">
    <citation type="submission" date="2020-08" db="EMBL/GenBank/DDBJ databases">
        <title>Genome sequencing and assembly of the red palm weevil Rhynchophorus ferrugineus.</title>
        <authorList>
            <person name="Dias G.B."/>
            <person name="Bergman C.M."/>
            <person name="Manee M."/>
        </authorList>
    </citation>
    <scope>NUCLEOTIDE SEQUENCE</scope>
    <source>
        <strain evidence="1">AA-2017</strain>
        <tissue evidence="1">Whole larva</tissue>
    </source>
</reference>
<dbReference type="OrthoDB" id="19659at2759"/>
<proteinExistence type="predicted"/>